<comment type="similarity">
    <text evidence="2">Belongs to the BMP lipoprotein family.</text>
</comment>
<feature type="domain" description="ABC transporter substrate-binding protein PnrA-like" evidence="8">
    <location>
        <begin position="65"/>
        <end position="351"/>
    </location>
</feature>
<dbReference type="PANTHER" id="PTHR34296:SF2">
    <property type="entry name" value="ABC TRANSPORTER GUANOSINE-BINDING PROTEIN NUPN"/>
    <property type="match status" value="1"/>
</dbReference>
<dbReference type="Gene3D" id="3.40.50.2300">
    <property type="match status" value="2"/>
</dbReference>
<organism evidence="9 10">
    <name type="scientific">Streptomyces spectabilis</name>
    <dbReference type="NCBI Taxonomy" id="68270"/>
    <lineage>
        <taxon>Bacteria</taxon>
        <taxon>Bacillati</taxon>
        <taxon>Actinomycetota</taxon>
        <taxon>Actinomycetes</taxon>
        <taxon>Kitasatosporales</taxon>
        <taxon>Streptomycetaceae</taxon>
        <taxon>Streptomyces</taxon>
    </lineage>
</organism>
<feature type="signal peptide" evidence="7">
    <location>
        <begin position="1"/>
        <end position="31"/>
    </location>
</feature>
<evidence type="ECO:0000256" key="2">
    <source>
        <dbReference type="ARBA" id="ARBA00008610"/>
    </source>
</evidence>
<evidence type="ECO:0000256" key="1">
    <source>
        <dbReference type="ARBA" id="ARBA00004193"/>
    </source>
</evidence>
<evidence type="ECO:0000313" key="10">
    <source>
        <dbReference type="Proteomes" id="UP000316806"/>
    </source>
</evidence>
<dbReference type="AlphaFoldDB" id="A0A516RCG7"/>
<keyword evidence="6" id="KW-0449">Lipoprotein</keyword>
<dbReference type="EMBL" id="CP040916">
    <property type="protein sequence ID" value="QDQ13343.1"/>
    <property type="molecule type" value="Genomic_DNA"/>
</dbReference>
<dbReference type="PROSITE" id="PS51257">
    <property type="entry name" value="PROKAR_LIPOPROTEIN"/>
    <property type="match status" value="1"/>
</dbReference>
<dbReference type="CDD" id="cd06354">
    <property type="entry name" value="PBP1_PrnA-like"/>
    <property type="match status" value="1"/>
</dbReference>
<keyword evidence="5" id="KW-0472">Membrane</keyword>
<evidence type="ECO:0000256" key="3">
    <source>
        <dbReference type="ARBA" id="ARBA00022475"/>
    </source>
</evidence>
<accession>A0A516RCG7</accession>
<dbReference type="RefSeq" id="WP_144320610.1">
    <property type="nucleotide sequence ID" value="NZ_CP040916.1"/>
</dbReference>
<dbReference type="InterPro" id="IPR028082">
    <property type="entry name" value="Peripla_BP_I"/>
</dbReference>
<dbReference type="SUPFAM" id="SSF53822">
    <property type="entry name" value="Periplasmic binding protein-like I"/>
    <property type="match status" value="1"/>
</dbReference>
<keyword evidence="3" id="KW-1003">Cell membrane</keyword>
<dbReference type="InterPro" id="IPR050957">
    <property type="entry name" value="BMP_lipoprotein"/>
</dbReference>
<evidence type="ECO:0000256" key="6">
    <source>
        <dbReference type="ARBA" id="ARBA00023288"/>
    </source>
</evidence>
<evidence type="ECO:0000256" key="7">
    <source>
        <dbReference type="SAM" id="SignalP"/>
    </source>
</evidence>
<dbReference type="PANTHER" id="PTHR34296">
    <property type="entry name" value="TRANSCRIPTIONAL ACTIVATOR PROTEIN MED"/>
    <property type="match status" value="1"/>
</dbReference>
<dbReference type="Proteomes" id="UP000316806">
    <property type="component" value="Chromosome"/>
</dbReference>
<evidence type="ECO:0000313" key="9">
    <source>
        <dbReference type="EMBL" id="QDQ13343.1"/>
    </source>
</evidence>
<evidence type="ECO:0000256" key="4">
    <source>
        <dbReference type="ARBA" id="ARBA00022729"/>
    </source>
</evidence>
<gene>
    <name evidence="9" type="ORF">FH965_24530</name>
</gene>
<sequence length="366" mass="39182">MRRRRQFRTTRQTRISRAAVAVAALALVATACGETSSDAAKDDDGGDKKSGAYQGKGIGLAYDIGGQGDQSFNDAAHSGYQRARKDFKIDGVDMEPGDGESSADKTQRIEQLARQGYDPVIGVGFIYAPAIQEVAKKYPDTTFGIIDDNTVQAANVADLVFHEEQGSYLAGVAAAKTTKAEHVGFIGGVDIPIIHKFEAGFVQGVKSVDPKIKIERRYLTEKPEEGGFASPDKGQDAASGQLEAGADVLYHAAGLSGQGVIQEAGSQQKWAIGVDSDQYRQKALSKYRRHILGSAFKDVGGAVYDLTKSVVRGKPMKGTQRYDLASGRVGFSDSNPDYRAMKDVVAAVEQAKKDIISGKVKVKIKP</sequence>
<evidence type="ECO:0000259" key="8">
    <source>
        <dbReference type="Pfam" id="PF02608"/>
    </source>
</evidence>
<reference evidence="9 10" key="1">
    <citation type="journal article" date="2019" name="J. Ind. Microbiol. Biotechnol.">
        <title>The complete genomic sequence of Streptomyces spectabilis NRRL-2792 and identification of secondary metabolite biosynthetic gene clusters.</title>
        <authorList>
            <person name="Sinha A."/>
            <person name="Phillips-Salemka S."/>
            <person name="Niraula T.A."/>
            <person name="Short K.A."/>
            <person name="Niraula N.P."/>
        </authorList>
    </citation>
    <scope>NUCLEOTIDE SEQUENCE [LARGE SCALE GENOMIC DNA]</scope>
    <source>
        <strain evidence="9 10">NRRL 2792</strain>
    </source>
</reference>
<proteinExistence type="inferred from homology"/>
<comment type="subcellular location">
    <subcellularLocation>
        <location evidence="1">Cell membrane</location>
        <topology evidence="1">Lipid-anchor</topology>
    </subcellularLocation>
</comment>
<keyword evidence="4 7" id="KW-0732">Signal</keyword>
<dbReference type="InterPro" id="IPR003760">
    <property type="entry name" value="PnrA-like"/>
</dbReference>
<protein>
    <submittedName>
        <fullName evidence="9">BMP family ABC transporter substrate-binding protein</fullName>
    </submittedName>
</protein>
<dbReference type="Pfam" id="PF02608">
    <property type="entry name" value="Bmp"/>
    <property type="match status" value="1"/>
</dbReference>
<evidence type="ECO:0000256" key="5">
    <source>
        <dbReference type="ARBA" id="ARBA00023136"/>
    </source>
</evidence>
<name>A0A516RCG7_STRST</name>
<dbReference type="GO" id="GO:0005886">
    <property type="term" value="C:plasma membrane"/>
    <property type="evidence" value="ECO:0007669"/>
    <property type="project" value="UniProtKB-SubCell"/>
</dbReference>
<feature type="chain" id="PRO_5038589991" evidence="7">
    <location>
        <begin position="32"/>
        <end position="366"/>
    </location>
</feature>